<name>A0A936ZZE3_9FLAO</name>
<reference evidence="2" key="1">
    <citation type="submission" date="2021-01" db="EMBL/GenBank/DDBJ databases">
        <authorList>
            <person name="Zhong Y.L."/>
        </authorList>
    </citation>
    <scope>NUCLEOTIDE SEQUENCE</scope>
    <source>
        <strain evidence="2">KCTC 23302</strain>
    </source>
</reference>
<feature type="region of interest" description="Disordered" evidence="1">
    <location>
        <begin position="28"/>
        <end position="59"/>
    </location>
</feature>
<keyword evidence="3" id="KW-1185">Reference proteome</keyword>
<evidence type="ECO:0000313" key="2">
    <source>
        <dbReference type="EMBL" id="MBL0683956.1"/>
    </source>
</evidence>
<dbReference type="RefSeq" id="WP_201919427.1">
    <property type="nucleotide sequence ID" value="NZ_BAABAX010000005.1"/>
</dbReference>
<dbReference type="EMBL" id="JAERQJ010000003">
    <property type="protein sequence ID" value="MBL0683956.1"/>
    <property type="molecule type" value="Genomic_DNA"/>
</dbReference>
<dbReference type="AlphaFoldDB" id="A0A936ZZE3"/>
<feature type="compositionally biased region" description="Polar residues" evidence="1">
    <location>
        <begin position="34"/>
        <end position="47"/>
    </location>
</feature>
<sequence length="59" mass="6302">MENKKLTIEKTTITKLINLHAIKGGSCGTPPPDNTVTCDDQNPTVTQVPLPDITDQGTP</sequence>
<organism evidence="2 3">
    <name type="scientific">Aquimarina mytili</name>
    <dbReference type="NCBI Taxonomy" id="874423"/>
    <lineage>
        <taxon>Bacteria</taxon>
        <taxon>Pseudomonadati</taxon>
        <taxon>Bacteroidota</taxon>
        <taxon>Flavobacteriia</taxon>
        <taxon>Flavobacteriales</taxon>
        <taxon>Flavobacteriaceae</taxon>
        <taxon>Aquimarina</taxon>
    </lineage>
</organism>
<dbReference type="Proteomes" id="UP000651057">
    <property type="component" value="Unassembled WGS sequence"/>
</dbReference>
<evidence type="ECO:0000313" key="3">
    <source>
        <dbReference type="Proteomes" id="UP000651057"/>
    </source>
</evidence>
<gene>
    <name evidence="2" type="ORF">JJQ60_10540</name>
</gene>
<protein>
    <submittedName>
        <fullName evidence="2">Uncharacterized protein</fullName>
    </submittedName>
</protein>
<proteinExistence type="predicted"/>
<evidence type="ECO:0000256" key="1">
    <source>
        <dbReference type="SAM" id="MobiDB-lite"/>
    </source>
</evidence>
<accession>A0A936ZZE3</accession>
<comment type="caution">
    <text evidence="2">The sequence shown here is derived from an EMBL/GenBank/DDBJ whole genome shotgun (WGS) entry which is preliminary data.</text>
</comment>